<dbReference type="PIRSF" id="PIRSF000376">
    <property type="entry name" value="AcCoA_decarb_gamma"/>
    <property type="match status" value="1"/>
</dbReference>
<keyword evidence="2 9" id="KW-0489">Methyltransferase</keyword>
<evidence type="ECO:0000256" key="7">
    <source>
        <dbReference type="ARBA" id="ARBA00023014"/>
    </source>
</evidence>
<evidence type="ECO:0000256" key="6">
    <source>
        <dbReference type="ARBA" id="ARBA00023004"/>
    </source>
</evidence>
<dbReference type="NCBIfam" id="NF003195">
    <property type="entry name" value="PRK04165.1"/>
    <property type="match status" value="1"/>
</dbReference>
<keyword evidence="3 9" id="KW-0808">Transferase</keyword>
<dbReference type="InterPro" id="IPR016218">
    <property type="entry name" value="AcylCoA_decarb/synth_gsu"/>
</dbReference>
<evidence type="ECO:0000256" key="8">
    <source>
        <dbReference type="ARBA" id="ARBA00023285"/>
    </source>
</evidence>
<feature type="binding site" evidence="10">
    <location>
        <position position="360"/>
    </location>
    <ligand>
        <name>5-methoxybenzimidazolylcob(I)amide</name>
        <dbReference type="ChEBI" id="CHEBI:157765"/>
    </ligand>
</feature>
<dbReference type="PANTHER" id="PTHR36214">
    <property type="match status" value="1"/>
</dbReference>
<dbReference type="Gene3D" id="3.20.20.20">
    <property type="entry name" value="Dihydropteroate synthase-like"/>
    <property type="match status" value="1"/>
</dbReference>
<evidence type="ECO:0000256" key="10">
    <source>
        <dbReference type="PIRSR" id="PIRSR000376-1"/>
    </source>
</evidence>
<comment type="function">
    <text evidence="9">Part of a complex that catalyzes the reversible cleavage of acetyl-CoA, allowing autotrophic growth from CO(2).</text>
</comment>
<dbReference type="Pfam" id="PF04060">
    <property type="entry name" value="FeS"/>
    <property type="match status" value="1"/>
</dbReference>
<accession>A0A7G9Z1X8</accession>
<organism evidence="13">
    <name type="scientific">Candidatus Methanophaga sp. ANME-1 ERB7</name>
    <dbReference type="NCBI Taxonomy" id="2759913"/>
    <lineage>
        <taxon>Archaea</taxon>
        <taxon>Methanobacteriati</taxon>
        <taxon>Methanobacteriota</taxon>
        <taxon>Stenosarchaea group</taxon>
        <taxon>Methanomicrobia</taxon>
        <taxon>Candidatus Methanophagales</taxon>
        <taxon>Candidatus Methanophagaceae</taxon>
        <taxon>Candidatus Methanophaga</taxon>
    </lineage>
</organism>
<keyword evidence="6 9" id="KW-0408">Iron</keyword>
<evidence type="ECO:0000256" key="4">
    <source>
        <dbReference type="ARBA" id="ARBA00022723"/>
    </source>
</evidence>
<feature type="binding site" evidence="9 11">
    <location>
        <position position="21"/>
    </location>
    <ligand>
        <name>[4Fe-4S] cluster</name>
        <dbReference type="ChEBI" id="CHEBI:49883"/>
    </ligand>
</feature>
<feature type="binding site" evidence="10">
    <location>
        <position position="366"/>
    </location>
    <ligand>
        <name>5-methoxybenzimidazolylcob(I)amide</name>
        <dbReference type="ChEBI" id="CHEBI:157765"/>
    </ligand>
</feature>
<evidence type="ECO:0000313" key="13">
    <source>
        <dbReference type="EMBL" id="QNO54262.1"/>
    </source>
</evidence>
<evidence type="ECO:0000256" key="11">
    <source>
        <dbReference type="PIRSR" id="PIRSR000376-2"/>
    </source>
</evidence>
<dbReference type="GO" id="GO:0008168">
    <property type="term" value="F:methyltransferase activity"/>
    <property type="evidence" value="ECO:0007669"/>
    <property type="project" value="UniProtKB-UniRule"/>
</dbReference>
<protein>
    <recommendedName>
        <fullName evidence="9">Acetyl-CoA decarbonylase/synthase complex subunit gamma</fullName>
        <shortName evidence="9">ACDS complex subunit gamma</shortName>
        <ecNumber evidence="9">2.1.1.245</ecNumber>
    </recommendedName>
    <alternativeName>
        <fullName evidence="9">5-methyltetrahydrosarcinapterin:corrinoid/iron-sulfur protein Co-methyltransferase</fullName>
    </alternativeName>
    <alternativeName>
        <fullName evidence="9">ACDS complex methyltransferase</fullName>
    </alternativeName>
    <alternativeName>
        <fullName evidence="9">Corrinoid/iron-sulfur component large subunit</fullName>
    </alternativeName>
</protein>
<dbReference type="Gene3D" id="3.40.50.11600">
    <property type="match status" value="1"/>
</dbReference>
<dbReference type="EMBL" id="MT631574">
    <property type="protein sequence ID" value="QNO54262.1"/>
    <property type="molecule type" value="Genomic_DNA"/>
</dbReference>
<dbReference type="GO" id="GO:0032259">
    <property type="term" value="P:methylation"/>
    <property type="evidence" value="ECO:0007669"/>
    <property type="project" value="UniProtKB-KW"/>
</dbReference>
<proteinExistence type="inferred from homology"/>
<dbReference type="InterPro" id="IPR016041">
    <property type="entry name" value="Ac-CoA_synth_d_su_TIM-brl"/>
</dbReference>
<dbReference type="InterPro" id="IPR051069">
    <property type="entry name" value="ACDS_complex_subunit"/>
</dbReference>
<keyword evidence="7 9" id="KW-0411">Iron-sulfur</keyword>
<feature type="binding site" evidence="9 11">
    <location>
        <position position="43"/>
    </location>
    <ligand>
        <name>[4Fe-4S] cluster</name>
        <dbReference type="ChEBI" id="CHEBI:49883"/>
    </ligand>
</feature>
<evidence type="ECO:0000256" key="1">
    <source>
        <dbReference type="ARBA" id="ARBA00022485"/>
    </source>
</evidence>
<dbReference type="GO" id="GO:0005506">
    <property type="term" value="F:iron ion binding"/>
    <property type="evidence" value="ECO:0007669"/>
    <property type="project" value="UniProtKB-UniRule"/>
</dbReference>
<evidence type="ECO:0000256" key="2">
    <source>
        <dbReference type="ARBA" id="ARBA00022603"/>
    </source>
</evidence>
<feature type="domain" description="4Fe-4S" evidence="12">
    <location>
        <begin position="1"/>
        <end position="60"/>
    </location>
</feature>
<evidence type="ECO:0000256" key="9">
    <source>
        <dbReference type="HAMAP-Rule" id="MF_01136"/>
    </source>
</evidence>
<keyword evidence="1 9" id="KW-0004">4Fe-4S</keyword>
<evidence type="ECO:0000256" key="5">
    <source>
        <dbReference type="ARBA" id="ARBA00022994"/>
    </source>
</evidence>
<feature type="binding site" evidence="9 11">
    <location>
        <position position="26"/>
    </location>
    <ligand>
        <name>[4Fe-4S] cluster</name>
        <dbReference type="ChEBI" id="CHEBI:49883"/>
    </ligand>
</feature>
<reference evidence="13" key="1">
    <citation type="submission" date="2020-06" db="EMBL/GenBank/DDBJ databases">
        <title>Unique genomic features of the anaerobic methanotrophic archaea.</title>
        <authorList>
            <person name="Chadwick G.L."/>
            <person name="Skennerton C.T."/>
            <person name="Laso-Perez R."/>
            <person name="Leu A.O."/>
            <person name="Speth D.R."/>
            <person name="Yu H."/>
            <person name="Morgan-Lang C."/>
            <person name="Hatzenpichler R."/>
            <person name="Goudeau D."/>
            <person name="Malmstrom R."/>
            <person name="Brazelton W.J."/>
            <person name="Woyke T."/>
            <person name="Hallam S.J."/>
            <person name="Tyson G.W."/>
            <person name="Wegener G."/>
            <person name="Boetius A."/>
            <person name="Orphan V."/>
        </authorList>
    </citation>
    <scope>NUCLEOTIDE SEQUENCE</scope>
</reference>
<feature type="binding site" evidence="9 11">
    <location>
        <position position="18"/>
    </location>
    <ligand>
        <name>[4Fe-4S] cluster</name>
        <dbReference type="ChEBI" id="CHEBI:49883"/>
    </ligand>
</feature>
<name>A0A7G9Z1X8_9EURY</name>
<dbReference type="InterPro" id="IPR007202">
    <property type="entry name" value="4Fe-4S_dom"/>
</dbReference>
<feature type="binding site" evidence="10">
    <location>
        <begin position="390"/>
        <end position="393"/>
    </location>
    <ligand>
        <name>5-methoxybenzimidazolylcob(I)amide</name>
        <dbReference type="ChEBI" id="CHEBI:157765"/>
    </ligand>
</feature>
<comment type="cofactor">
    <cofactor evidence="9">
        <name>[4Fe-4S] cluster</name>
        <dbReference type="ChEBI" id="CHEBI:49883"/>
    </cofactor>
    <text evidence="9">Binds 1 [4Fe-4S] cluster.</text>
</comment>
<comment type="cofactor">
    <cofactor evidence="9">
        <name>corrinoid</name>
        <dbReference type="ChEBI" id="CHEBI:33913"/>
    </cofactor>
</comment>
<dbReference type="PANTHER" id="PTHR36214:SF3">
    <property type="entry name" value="ACETYL-COA DECARBONYLASE_SYNTHASE COMPLEX SUBUNIT GAMMA"/>
    <property type="match status" value="1"/>
</dbReference>
<dbReference type="EC" id="2.1.1.245" evidence="9"/>
<dbReference type="SUPFAM" id="SSF51717">
    <property type="entry name" value="Dihydropteroate synthetase-like"/>
    <property type="match status" value="1"/>
</dbReference>
<dbReference type="Pfam" id="PF03599">
    <property type="entry name" value="CdhD"/>
    <property type="match status" value="1"/>
</dbReference>
<dbReference type="GO" id="GO:0051539">
    <property type="term" value="F:4 iron, 4 sulfur cluster binding"/>
    <property type="evidence" value="ECO:0007669"/>
    <property type="project" value="UniProtKB-KW"/>
</dbReference>
<comment type="subunit">
    <text evidence="9">Heterodimer of delta and gamma chains. The ACDS complex is made up of alpha, epsilon, beta, gamma and delta chains with a probable stoichiometry of (alpha(2)epsilon(2))(4)-beta(8)-(gamma(1)delta(1))(8).</text>
</comment>
<keyword evidence="8 9" id="KW-0170">Cobalt</keyword>
<dbReference type="PROSITE" id="PS51656">
    <property type="entry name" value="4FE4S"/>
    <property type="match status" value="1"/>
</dbReference>
<dbReference type="InterPro" id="IPR011005">
    <property type="entry name" value="Dihydropteroate_synth-like_sf"/>
</dbReference>
<keyword evidence="5" id="KW-0484">Methanogenesis</keyword>
<gene>
    <name evidence="13" type="primary">cdhE1</name>
    <name evidence="9" type="synonym">cdhE</name>
    <name evidence="13" type="ORF">FGBIHFOD_00002</name>
</gene>
<evidence type="ECO:0000256" key="3">
    <source>
        <dbReference type="ARBA" id="ARBA00022679"/>
    </source>
</evidence>
<dbReference type="HAMAP" id="MF_01136">
    <property type="entry name" value="CdhE"/>
    <property type="match status" value="1"/>
</dbReference>
<evidence type="ECO:0000259" key="12">
    <source>
        <dbReference type="PROSITE" id="PS51656"/>
    </source>
</evidence>
<sequence>MKLSSPMDVWKYLPGTNCKECGEKTCLAFASLLLERNKKLEECTPLLEPKYASKAKELAELLAPEIREVAIGVGARVSKIGGEDIMHRHELTFYDRTSLAYDVWDTMAEPELRERVKGITLWRKFYVGEFLTLDAIAIRSVSCEAETFARCVKCVAEETDMPLILCSFDANVLEAGLKEVSDRNPLLYAADKTNWQAILELAKQYNVPVTLFSPDLDTLDRLATTFAAAGIDDLVLDPGTYPTGKGLADTFSRFVRIRRAGIVDGNKGIAYPLMAVPMTAWMTNGNQDALDTSYWEAIIADTLILRYADIMILHSIEPHSLITERTLVANIYTDPRRPVSVDPGLREVGSPTDKSPLFITTNFALTYYTVESDLSSSKIDCYLMVVDADGLGVEAAVAGGQLTADMIKDTVASYDAEKKVTHKTMVLPGLAARISGETEDATGWSVLVGPRDSGRIPGWMTDNWPPKT</sequence>
<comment type="catalytic activity">
    <reaction evidence="9">
        <text>5,6,7,8-tetrahydrosarcinapterin + methyl-Co(III)-[corrinoid Fe-S protein] = 5-methyltetrahydrosarcinapterin + Co(I)-[corrinoid Fe-S protein] + H(+)</text>
        <dbReference type="Rhea" id="RHEA:45196"/>
        <dbReference type="Rhea" id="RHEA-COMP:11110"/>
        <dbReference type="Rhea" id="RHEA-COMP:11111"/>
        <dbReference type="ChEBI" id="CHEBI:15378"/>
        <dbReference type="ChEBI" id="CHEBI:59924"/>
        <dbReference type="ChEBI" id="CHEBI:64267"/>
        <dbReference type="ChEBI" id="CHEBI:85033"/>
        <dbReference type="ChEBI" id="CHEBI:85035"/>
        <dbReference type="EC" id="2.1.1.245"/>
    </reaction>
</comment>
<feature type="binding site" evidence="10">
    <location>
        <position position="453"/>
    </location>
    <ligand>
        <name>5-methoxybenzimidazolylcob(I)amide</name>
        <dbReference type="ChEBI" id="CHEBI:157765"/>
    </ligand>
</feature>
<dbReference type="AlphaFoldDB" id="A0A7G9Z1X8"/>
<dbReference type="InterPro" id="IPR023427">
    <property type="entry name" value="AcylCoA_decarb/synth_gsu_arc"/>
</dbReference>
<dbReference type="GO" id="GO:0015948">
    <property type="term" value="P:methanogenesis"/>
    <property type="evidence" value="ECO:0007669"/>
    <property type="project" value="UniProtKB-KW"/>
</dbReference>
<dbReference type="GO" id="GO:0046356">
    <property type="term" value="P:acetyl-CoA catabolic process"/>
    <property type="evidence" value="ECO:0007669"/>
    <property type="project" value="InterPro"/>
</dbReference>
<keyword evidence="4 9" id="KW-0479">Metal-binding</keyword>